<organism evidence="1 2">
    <name type="scientific">Plantactinospora alkalitolerans</name>
    <dbReference type="NCBI Taxonomy" id="2789879"/>
    <lineage>
        <taxon>Bacteria</taxon>
        <taxon>Bacillati</taxon>
        <taxon>Actinomycetota</taxon>
        <taxon>Actinomycetes</taxon>
        <taxon>Micromonosporales</taxon>
        <taxon>Micromonosporaceae</taxon>
        <taxon>Plantactinospora</taxon>
    </lineage>
</organism>
<reference evidence="1 2" key="1">
    <citation type="submission" date="2020-11" db="EMBL/GenBank/DDBJ databases">
        <title>A novel isolate from a Black sea contaminated sediment with potential to produce alkanes: Plantactinospora alkalitolerans sp. nov.</title>
        <authorList>
            <person name="Carro L."/>
            <person name="Veyisoglu A."/>
            <person name="Guven K."/>
            <person name="Schumann P."/>
            <person name="Klenk H.-P."/>
            <person name="Sahin N."/>
        </authorList>
    </citation>
    <scope>NUCLEOTIDE SEQUENCE [LARGE SCALE GENOMIC DNA]</scope>
    <source>
        <strain evidence="1 2">S1510</strain>
    </source>
</reference>
<evidence type="ECO:0008006" key="3">
    <source>
        <dbReference type="Google" id="ProtNLM"/>
    </source>
</evidence>
<dbReference type="Proteomes" id="UP000638560">
    <property type="component" value="Unassembled WGS sequence"/>
</dbReference>
<sequence>MTGNQRDDDSDDAFDDLIEQVIAARGRVCAIDLPARQVTSFIGRLEIALDIDDNFVADVEVRMVLGGACTTRAAAVDQFVAALQLPYRARYGWYELLSQLGGTWPSSRQCIVVVEATRLLASEDRDTWRELVGRLHGGPRCFGGGWTTLVLADEAAAWRKSGLRPATGPLPD</sequence>
<comment type="caution">
    <text evidence="1">The sequence shown here is derived from an EMBL/GenBank/DDBJ whole genome shotgun (WGS) entry which is preliminary data.</text>
</comment>
<gene>
    <name evidence="1" type="ORF">I0C86_20650</name>
</gene>
<name>A0ABS0GZ48_9ACTN</name>
<accession>A0ABS0GZ48</accession>
<protein>
    <recommendedName>
        <fullName evidence="3">Barstar (barnase inhibitor) domain-containing protein</fullName>
    </recommendedName>
</protein>
<evidence type="ECO:0000313" key="1">
    <source>
        <dbReference type="EMBL" id="MBF9131354.1"/>
    </source>
</evidence>
<evidence type="ECO:0000313" key="2">
    <source>
        <dbReference type="Proteomes" id="UP000638560"/>
    </source>
</evidence>
<keyword evidence="2" id="KW-1185">Reference proteome</keyword>
<proteinExistence type="predicted"/>
<dbReference type="EMBL" id="JADPUN010000192">
    <property type="protein sequence ID" value="MBF9131354.1"/>
    <property type="molecule type" value="Genomic_DNA"/>
</dbReference>
<dbReference type="RefSeq" id="WP_196202912.1">
    <property type="nucleotide sequence ID" value="NZ_JADPUN010000192.1"/>
</dbReference>